<dbReference type="Pfam" id="PF14011">
    <property type="entry name" value="ESX-1_EspG"/>
    <property type="match status" value="1"/>
</dbReference>
<comment type="similarity">
    <text evidence="2">Belongs to the EspG family.</text>
</comment>
<evidence type="ECO:0000313" key="5">
    <source>
        <dbReference type="EMBL" id="SFA71364.1"/>
    </source>
</evidence>
<evidence type="ECO:0000256" key="3">
    <source>
        <dbReference type="ARBA" id="ARBA00022490"/>
    </source>
</evidence>
<proteinExistence type="inferred from homology"/>
<name>A0A1I0V4V2_9PSEU</name>
<accession>A0A1I0V4V2</accession>
<comment type="subcellular location">
    <subcellularLocation>
        <location evidence="1">Cytoplasm</location>
    </subcellularLocation>
</comment>
<dbReference type="AlphaFoldDB" id="A0A1I0V4V2"/>
<organism evidence="5 6">
    <name type="scientific">Amycolatopsis marina</name>
    <dbReference type="NCBI Taxonomy" id="490629"/>
    <lineage>
        <taxon>Bacteria</taxon>
        <taxon>Bacillati</taxon>
        <taxon>Actinomycetota</taxon>
        <taxon>Actinomycetes</taxon>
        <taxon>Pseudonocardiales</taxon>
        <taxon>Pseudonocardiaceae</taxon>
        <taxon>Amycolatopsis</taxon>
    </lineage>
</organism>
<evidence type="ECO:0000313" key="6">
    <source>
        <dbReference type="Proteomes" id="UP000243799"/>
    </source>
</evidence>
<dbReference type="STRING" id="490629.SAMN05216266_1016"/>
<reference evidence="6" key="1">
    <citation type="submission" date="2016-10" db="EMBL/GenBank/DDBJ databases">
        <authorList>
            <person name="Varghese N."/>
            <person name="Submissions S."/>
        </authorList>
    </citation>
    <scope>NUCLEOTIDE SEQUENCE [LARGE SCALE GENOMIC DNA]</scope>
    <source>
        <strain evidence="6">CGMCC 4.3568</strain>
    </source>
</reference>
<protein>
    <submittedName>
        <fullName evidence="5">EspG family protein</fullName>
    </submittedName>
</protein>
<evidence type="ECO:0000256" key="1">
    <source>
        <dbReference type="ARBA" id="ARBA00004496"/>
    </source>
</evidence>
<dbReference type="InterPro" id="IPR025734">
    <property type="entry name" value="EspG"/>
</dbReference>
<sequence length="279" mass="29726">MADRFEFTLGSVELSIIGQALGVNVRQFPLRVRGTTTDPVRLVRLAKRVHQDLERRRLSSSGALHSSVRAAVELFGSHRVAVAITGTDGRGADITVLTLTDGRQALGITQSAGADEMTFALFSDDELVEVLTGVPPLLRGAQGPALTVEHRPDPSVSAMVARRRAEAEHDEDETDAFGNIELRGVVQAVSPVRQRARRDDIDELTGVLAGGRMGSGYIVVTSGGGGRGPIPPLTWLDTEQGRYLVRTSTDESGTVTAEYVPAGTAELADAVQDLLSVAY</sequence>
<dbReference type="EMBL" id="FOKG01000001">
    <property type="protein sequence ID" value="SFA71364.1"/>
    <property type="molecule type" value="Genomic_DNA"/>
</dbReference>
<keyword evidence="6" id="KW-1185">Reference proteome</keyword>
<gene>
    <name evidence="5" type="ORF">SAMN05216266_1016</name>
</gene>
<keyword evidence="4" id="KW-0143">Chaperone</keyword>
<evidence type="ECO:0000256" key="4">
    <source>
        <dbReference type="ARBA" id="ARBA00023186"/>
    </source>
</evidence>
<dbReference type="OrthoDB" id="3687316at2"/>
<evidence type="ECO:0000256" key="2">
    <source>
        <dbReference type="ARBA" id="ARBA00006411"/>
    </source>
</evidence>
<keyword evidence="3" id="KW-0963">Cytoplasm</keyword>
<dbReference type="RefSeq" id="WP_091667641.1">
    <property type="nucleotide sequence ID" value="NZ_FOKG01000001.1"/>
</dbReference>
<dbReference type="Proteomes" id="UP000243799">
    <property type="component" value="Unassembled WGS sequence"/>
</dbReference>